<dbReference type="EMBL" id="JAZGLY010000002">
    <property type="protein sequence ID" value="MEE6186390.1"/>
    <property type="molecule type" value="Genomic_DNA"/>
</dbReference>
<organism evidence="4 5">
    <name type="scientific">Niabella digestorum</name>
    <dbReference type="NCBI Taxonomy" id="3117701"/>
    <lineage>
        <taxon>Bacteria</taxon>
        <taxon>Pseudomonadati</taxon>
        <taxon>Bacteroidota</taxon>
        <taxon>Chitinophagia</taxon>
        <taxon>Chitinophagales</taxon>
        <taxon>Chitinophagaceae</taxon>
        <taxon>Niabella</taxon>
    </lineage>
</organism>
<dbReference type="RefSeq" id="WP_330973799.1">
    <property type="nucleotide sequence ID" value="NZ_JAZGLY010000002.1"/>
</dbReference>
<evidence type="ECO:0000313" key="4">
    <source>
        <dbReference type="EMBL" id="MEE6186390.1"/>
    </source>
</evidence>
<feature type="signal peptide" evidence="1">
    <location>
        <begin position="1"/>
        <end position="28"/>
    </location>
</feature>
<evidence type="ECO:0000313" key="5">
    <source>
        <dbReference type="Proteomes" id="UP001357452"/>
    </source>
</evidence>
<keyword evidence="5" id="KW-1185">Reference proteome</keyword>
<feature type="domain" description="Non-reducing end beta-L-arabinofuranosidase-like GH127 catalytic" evidence="2">
    <location>
        <begin position="120"/>
        <end position="425"/>
    </location>
</feature>
<dbReference type="PANTHER" id="PTHR31151">
    <property type="entry name" value="PROLINE-TRNA LIGASE (DUF1680)"/>
    <property type="match status" value="1"/>
</dbReference>
<keyword evidence="1" id="KW-0732">Signal</keyword>
<dbReference type="PANTHER" id="PTHR31151:SF0">
    <property type="entry name" value="PROLINE-TRNA LIGASE (DUF1680)"/>
    <property type="match status" value="1"/>
</dbReference>
<evidence type="ECO:0000256" key="1">
    <source>
        <dbReference type="SAM" id="SignalP"/>
    </source>
</evidence>
<accession>A0ABU7REG2</accession>
<dbReference type="Pfam" id="PF20736">
    <property type="entry name" value="Glyco_hydro127M"/>
    <property type="match status" value="1"/>
</dbReference>
<comment type="caution">
    <text evidence="4">The sequence shown here is derived from an EMBL/GenBank/DDBJ whole genome shotgun (WGS) entry which is preliminary data.</text>
</comment>
<feature type="domain" description="Non-reducing end beta-L-arabinofuranosidase-like GH127 middle" evidence="3">
    <location>
        <begin position="438"/>
        <end position="533"/>
    </location>
</feature>
<reference evidence="4 5" key="1">
    <citation type="submission" date="2024-01" db="EMBL/GenBank/DDBJ databases">
        <title>Niabella digestum sp. nov., isolated from waste digestion system.</title>
        <authorList>
            <person name="Zhang L."/>
        </authorList>
    </citation>
    <scope>NUCLEOTIDE SEQUENCE [LARGE SCALE GENOMIC DNA]</scope>
    <source>
        <strain evidence="4 5">A18</strain>
    </source>
</reference>
<evidence type="ECO:0000259" key="2">
    <source>
        <dbReference type="Pfam" id="PF07944"/>
    </source>
</evidence>
<dbReference type="InterPro" id="IPR012878">
    <property type="entry name" value="Beta-AFase-like_GH127_cat"/>
</dbReference>
<evidence type="ECO:0000259" key="3">
    <source>
        <dbReference type="Pfam" id="PF20736"/>
    </source>
</evidence>
<name>A0ABU7REG2_9BACT</name>
<dbReference type="InterPro" id="IPR049046">
    <property type="entry name" value="Beta-AFase-like_GH127_middle"/>
</dbReference>
<dbReference type="SUPFAM" id="SSF48208">
    <property type="entry name" value="Six-hairpin glycosidases"/>
    <property type="match status" value="1"/>
</dbReference>
<proteinExistence type="predicted"/>
<gene>
    <name evidence="4" type="ORF">V2H41_03805</name>
</gene>
<feature type="chain" id="PRO_5046001959" evidence="1">
    <location>
        <begin position="29"/>
        <end position="691"/>
    </location>
</feature>
<dbReference type="Pfam" id="PF07944">
    <property type="entry name" value="Beta-AFase-like_GH127_cat"/>
    <property type="match status" value="1"/>
</dbReference>
<sequence>MVPFGRICILSGALLCCLGNAHFLFAQASKEKRSKVTIVDRPDNSVGNRFYPSNRKPLLPSYFIKLPVGTIKPKGWLLRYLELQRDGLTGHLGEISAWLSKKDNAWLSKDGKGSNGWEEVPYWLKGYANLGYILDDPKIISEANIWIDAVLNSQQKNGYFGPLIIKNGKPDLWGNMIMLWCLQSYHEYSGDESVLPFMEKYFQWQYNLPDSLMLKDYWENSRGGDNILSVYWLYNRTGKEWLLKLAEKLHRNTANWRQPGALPNWHNVNIAQGFREPATYYLQSHNIADLKATYNSFRTIREKYGHVPGGMFGADENAREGYTDPRQGVETCGIVEQMASNEILIGITGDPFWADHAEEVAFNTYPAAVMPDFKALRYITSPNMAISDSRNHHPGIDNNGPFLMMNPFSSRCCQHNHAQGWPYYSEHVFMATPDNGLAAILYCEAVVKAKVGDGEEVEIESQGRYPFDEMISFTIRTPKTAVFPFYLRMPAWCEQAQLRINGKIVQQKIKPAAYIKIDRHWKNGDQVQLVLPMKLTVKQWTANKNSISINRGPLTYSLKIKEQYVKADSRASAISDSRWQETADPEKWPSFEIYPASAWNYGLLYNGEGPSAIFQVVKKSWPADNFPFSQQSVPIAIMAKGKRIPSWTIDQYGLTDTLPQSPVKTTTLPETIELIPMGAARLRIAAFPVVE</sequence>
<dbReference type="InterPro" id="IPR008928">
    <property type="entry name" value="6-hairpin_glycosidase_sf"/>
</dbReference>
<dbReference type="Proteomes" id="UP001357452">
    <property type="component" value="Unassembled WGS sequence"/>
</dbReference>
<protein>
    <submittedName>
        <fullName evidence="4">Beta-L-arabinofuranosidase domain-containing protein</fullName>
    </submittedName>
</protein>